<dbReference type="InterPro" id="IPR000871">
    <property type="entry name" value="Beta-lactam_class-A"/>
</dbReference>
<name>A0ABP5TG12_9PSEU</name>
<reference evidence="3" key="1">
    <citation type="journal article" date="2019" name="Int. J. Syst. Evol. Microbiol.">
        <title>The Global Catalogue of Microorganisms (GCM) 10K type strain sequencing project: providing services to taxonomists for standard genome sequencing and annotation.</title>
        <authorList>
            <consortium name="The Broad Institute Genomics Platform"/>
            <consortium name="The Broad Institute Genome Sequencing Center for Infectious Disease"/>
            <person name="Wu L."/>
            <person name="Ma J."/>
        </authorList>
    </citation>
    <scope>NUCLEOTIDE SEQUENCE [LARGE SCALE GENOMIC DNA]</scope>
    <source>
        <strain evidence="3">JCM 16221</strain>
    </source>
</reference>
<dbReference type="InterPro" id="IPR012338">
    <property type="entry name" value="Beta-lactam/transpept-like"/>
</dbReference>
<evidence type="ECO:0000259" key="1">
    <source>
        <dbReference type="Pfam" id="PF13354"/>
    </source>
</evidence>
<dbReference type="GO" id="GO:0016787">
    <property type="term" value="F:hydrolase activity"/>
    <property type="evidence" value="ECO:0007669"/>
    <property type="project" value="UniProtKB-KW"/>
</dbReference>
<evidence type="ECO:0000313" key="3">
    <source>
        <dbReference type="Proteomes" id="UP001501218"/>
    </source>
</evidence>
<gene>
    <name evidence="2" type="ORF">GCM10009854_30290</name>
</gene>
<protein>
    <submittedName>
        <fullName evidence="2">Serine hydrolase</fullName>
    </submittedName>
</protein>
<dbReference type="Pfam" id="PF13354">
    <property type="entry name" value="Beta-lactamase2"/>
    <property type="match status" value="1"/>
</dbReference>
<keyword evidence="2" id="KW-0378">Hydrolase</keyword>
<dbReference type="EMBL" id="BAAARA010000009">
    <property type="protein sequence ID" value="GAA2350448.1"/>
    <property type="molecule type" value="Genomic_DNA"/>
</dbReference>
<dbReference type="PANTHER" id="PTHR35333">
    <property type="entry name" value="BETA-LACTAMASE"/>
    <property type="match status" value="1"/>
</dbReference>
<dbReference type="RefSeq" id="WP_344132149.1">
    <property type="nucleotide sequence ID" value="NZ_BAAARA010000009.1"/>
</dbReference>
<dbReference type="SUPFAM" id="SSF56601">
    <property type="entry name" value="beta-lactamase/transpeptidase-like"/>
    <property type="match status" value="1"/>
</dbReference>
<dbReference type="PANTHER" id="PTHR35333:SF4">
    <property type="entry name" value="SLR0121 PROTEIN"/>
    <property type="match status" value="1"/>
</dbReference>
<feature type="domain" description="Beta-lactamase class A catalytic" evidence="1">
    <location>
        <begin position="24"/>
        <end position="233"/>
    </location>
</feature>
<accession>A0ABP5TG12</accession>
<proteinExistence type="predicted"/>
<dbReference type="Gene3D" id="3.40.710.10">
    <property type="entry name" value="DD-peptidase/beta-lactamase superfamily"/>
    <property type="match status" value="1"/>
</dbReference>
<dbReference type="Proteomes" id="UP001501218">
    <property type="component" value="Unassembled WGS sequence"/>
</dbReference>
<dbReference type="InterPro" id="IPR045155">
    <property type="entry name" value="Beta-lactam_cat"/>
</dbReference>
<organism evidence="2 3">
    <name type="scientific">Saccharopolyspora halophila</name>
    <dbReference type="NCBI Taxonomy" id="405551"/>
    <lineage>
        <taxon>Bacteria</taxon>
        <taxon>Bacillati</taxon>
        <taxon>Actinomycetota</taxon>
        <taxon>Actinomycetes</taxon>
        <taxon>Pseudonocardiales</taxon>
        <taxon>Pseudonocardiaceae</taxon>
        <taxon>Saccharopolyspora</taxon>
    </lineage>
</organism>
<keyword evidence="3" id="KW-1185">Reference proteome</keyword>
<comment type="caution">
    <text evidence="2">The sequence shown here is derived from an EMBL/GenBank/DDBJ whole genome shotgun (WGS) entry which is preliminary data.</text>
</comment>
<sequence length="273" mass="29205">MDSVGYAARFEQELEGIRLPGRVGIATWHLTERESVLRGAEQPVHSASTIKVMVMIAALRAVRDGRLDLDEWVELPQQRTGGTGILPELPSVSRTSLRDLINLMIVISDNAATNAVIDRVGFEPVADCAADLGCRATRVERHIGDVDAPGALRTTALDQARAMSALAEGEALPPELTAHALDVLARQQVIDRLPALLPERARFWNKTGEIKGLRHDVALLGRARPEVVVAVLVDELTDPISTKGYRGGPGAEAISAVGRASWHALTSGEATGG</sequence>
<evidence type="ECO:0000313" key="2">
    <source>
        <dbReference type="EMBL" id="GAA2350448.1"/>
    </source>
</evidence>